<evidence type="ECO:0000256" key="1">
    <source>
        <dbReference type="SAM" id="MobiDB-lite"/>
    </source>
</evidence>
<organism evidence="2 3">
    <name type="scientific">Mycobacterium szulgai</name>
    <dbReference type="NCBI Taxonomy" id="1787"/>
    <lineage>
        <taxon>Bacteria</taxon>
        <taxon>Bacillati</taxon>
        <taxon>Actinomycetota</taxon>
        <taxon>Actinomycetes</taxon>
        <taxon>Mycobacteriales</taxon>
        <taxon>Mycobacteriaceae</taxon>
        <taxon>Mycobacterium</taxon>
    </lineage>
</organism>
<sequence length="382" mass="39459">MPTVAPVTQLSARGVESSIETIPWPQVGPGWMLAVWSPVTGHRPGETPAPNQPAPNQPNPNEVTKTLYLVNPAGGRYPITTFPPGTSPRLIDWSSDRGHALFDLPKPGSVSANTVISVDLRTGKQSSFARDQGSPIGYARADGTGVLIGESHYRDHPGWLARVDMAGNQELAYAVAEDYSGGALATSDGTQLVLGSASGLAVMSGDGVPGRRLPVPGKLSACSPVRWWTPTVVLARCGDAVRYTSAGQLWRVPVDGTAPTALTAVNSGQGDDPGFAGDAGDTDAWQLPSGTFLQSIGACGTLFLSRLTPDGHTTRVKIPGVSDSVRVDGVSGDKLVLTAKAGCGPGTSLLAYDPAASTFTVLLGPVVNGGSVTEALVYPGRE</sequence>
<reference evidence="2 3" key="1">
    <citation type="submission" date="2016-01" db="EMBL/GenBank/DDBJ databases">
        <title>The new phylogeny of the genus Mycobacterium.</title>
        <authorList>
            <person name="Tarcisio F."/>
            <person name="Conor M."/>
            <person name="Antonella G."/>
            <person name="Elisabetta G."/>
            <person name="Giulia F.S."/>
            <person name="Sara T."/>
            <person name="Anna F."/>
            <person name="Clotilde B."/>
            <person name="Roberto B."/>
            <person name="Veronica D.S."/>
            <person name="Fabio R."/>
            <person name="Monica P."/>
            <person name="Olivier J."/>
            <person name="Enrico T."/>
            <person name="Nicola S."/>
        </authorList>
    </citation>
    <scope>NUCLEOTIDE SEQUENCE [LARGE SCALE GENOMIC DNA]</scope>
    <source>
        <strain evidence="2 3">DSM 44166</strain>
    </source>
</reference>
<dbReference type="AlphaFoldDB" id="A0A1X2EI34"/>
<dbReference type="EMBL" id="LQPW01000086">
    <property type="protein sequence ID" value="ORX02772.1"/>
    <property type="molecule type" value="Genomic_DNA"/>
</dbReference>
<protein>
    <submittedName>
        <fullName evidence="2">Uncharacterized protein</fullName>
    </submittedName>
</protein>
<keyword evidence="3" id="KW-1185">Reference proteome</keyword>
<accession>A0A1X2EI34</accession>
<evidence type="ECO:0000313" key="2">
    <source>
        <dbReference type="EMBL" id="ORX02772.1"/>
    </source>
</evidence>
<dbReference type="SUPFAM" id="SSF69304">
    <property type="entry name" value="Tricorn protease N-terminal domain"/>
    <property type="match status" value="1"/>
</dbReference>
<comment type="caution">
    <text evidence="2">The sequence shown here is derived from an EMBL/GenBank/DDBJ whole genome shotgun (WGS) entry which is preliminary data.</text>
</comment>
<evidence type="ECO:0000313" key="3">
    <source>
        <dbReference type="Proteomes" id="UP000193317"/>
    </source>
</evidence>
<proteinExistence type="predicted"/>
<gene>
    <name evidence="2" type="ORF">AWC27_28655</name>
</gene>
<name>A0A1X2EI34_MYCSZ</name>
<dbReference type="Proteomes" id="UP000193317">
    <property type="component" value="Unassembled WGS sequence"/>
</dbReference>
<feature type="region of interest" description="Disordered" evidence="1">
    <location>
        <begin position="38"/>
        <end position="63"/>
    </location>
</feature>